<evidence type="ECO:0000313" key="8">
    <source>
        <dbReference type="Proteomes" id="UP001428290"/>
    </source>
</evidence>
<reference evidence="7 8" key="1">
    <citation type="submission" date="2024-02" db="EMBL/GenBank/DDBJ databases">
        <title>Herpetosiphon gulosus NBRC 112829.</title>
        <authorList>
            <person name="Ichikawa N."/>
            <person name="Katano-Makiyama Y."/>
            <person name="Hidaka K."/>
        </authorList>
    </citation>
    <scope>NUCLEOTIDE SEQUENCE [LARGE SCALE GENOMIC DNA]</scope>
    <source>
        <strain evidence="7 8">NBRC 112829</strain>
    </source>
</reference>
<dbReference type="RefSeq" id="WP_345723527.1">
    <property type="nucleotide sequence ID" value="NZ_BAABRU010000014.1"/>
</dbReference>
<name>A0ABP9X3F4_9CHLR</name>
<dbReference type="Pfam" id="PF10672">
    <property type="entry name" value="Methyltrans_SAM"/>
    <property type="match status" value="1"/>
</dbReference>
<dbReference type="InterPro" id="IPR020103">
    <property type="entry name" value="PsdUridine_synth_cat_dom_sf"/>
</dbReference>
<evidence type="ECO:0000313" key="7">
    <source>
        <dbReference type="EMBL" id="GAA5529938.1"/>
    </source>
</evidence>
<dbReference type="GO" id="GO:0008168">
    <property type="term" value="F:methyltransferase activity"/>
    <property type="evidence" value="ECO:0007669"/>
    <property type="project" value="UniProtKB-KW"/>
</dbReference>
<dbReference type="InterPro" id="IPR006145">
    <property type="entry name" value="PsdUridine_synth_RsuA/RluA"/>
</dbReference>
<dbReference type="InterPro" id="IPR029063">
    <property type="entry name" value="SAM-dependent_MTases_sf"/>
</dbReference>
<dbReference type="Proteomes" id="UP001428290">
    <property type="component" value="Unassembled WGS sequence"/>
</dbReference>
<keyword evidence="8" id="KW-1185">Reference proteome</keyword>
<gene>
    <name evidence="7" type="primary">rlmI_3</name>
    <name evidence="7" type="ORF">Hgul01_03752</name>
</gene>
<accession>A0ABP9X3F4</accession>
<comment type="similarity">
    <text evidence="1">Belongs to the pseudouridine synthase RluA family.</text>
</comment>
<protein>
    <submittedName>
        <fullName evidence="7">Ribosomal RNA large subunit methyltransferase I</fullName>
    </submittedName>
</protein>
<evidence type="ECO:0000259" key="6">
    <source>
        <dbReference type="Pfam" id="PF10672"/>
    </source>
</evidence>
<dbReference type="CDD" id="cd02440">
    <property type="entry name" value="AdoMet_MTases"/>
    <property type="match status" value="1"/>
</dbReference>
<dbReference type="PANTHER" id="PTHR43042">
    <property type="entry name" value="SAM-DEPENDENT METHYLTRANSFERASE"/>
    <property type="match status" value="1"/>
</dbReference>
<dbReference type="InterPro" id="IPR019614">
    <property type="entry name" value="SAM-dep_methyl-trfase"/>
</dbReference>
<dbReference type="Gene3D" id="3.30.750.80">
    <property type="entry name" value="RNA methyltransferase domain (HRMD) like"/>
    <property type="match status" value="1"/>
</dbReference>
<organism evidence="7 8">
    <name type="scientific">Herpetosiphon gulosus</name>
    <dbReference type="NCBI Taxonomy" id="1973496"/>
    <lineage>
        <taxon>Bacteria</taxon>
        <taxon>Bacillati</taxon>
        <taxon>Chloroflexota</taxon>
        <taxon>Chloroflexia</taxon>
        <taxon>Herpetosiphonales</taxon>
        <taxon>Herpetosiphonaceae</taxon>
        <taxon>Herpetosiphon</taxon>
    </lineage>
</organism>
<dbReference type="CDD" id="cd02869">
    <property type="entry name" value="PseudoU_synth_RluA_like"/>
    <property type="match status" value="1"/>
</dbReference>
<evidence type="ECO:0000256" key="3">
    <source>
        <dbReference type="ARBA" id="ARBA00022679"/>
    </source>
</evidence>
<dbReference type="EMBL" id="BAABRU010000014">
    <property type="protein sequence ID" value="GAA5529938.1"/>
    <property type="molecule type" value="Genomic_DNA"/>
</dbReference>
<evidence type="ECO:0000259" key="5">
    <source>
        <dbReference type="Pfam" id="PF00849"/>
    </source>
</evidence>
<sequence>MHIEILYRDEQIVVINKPTGVATHAPQGDLALTDVERALRAQLQLEYLAIHQRLDRDTSGVMLFALDPAANANLATAFAEHTIEKTYQALVYGVPSQSQGMIDAALAPAGDGMIQVAPAHDRRAQSAITHYRVLTSSPDQRFSLVELQPKTGRTHQLRVHCEFLGHPIVGDSLYDVARAAPRLMLHASELRFTHPLTQQPLHVQAPAPALFARVAQGLPELQQSNELAALNGLIELAAERRAVLAADPATTIFRVFHGPSDGLTHPWLQHWTVDKLDQVLVASCYDEKVRQVPASLINALVAQWQPQAIYAKYRPRTAAKVDDATMAELAPTRPVWGEPVEQVVVQEAGLSYELRPNDGLSIGLYADMRETRQRVRNLVAKRQLRVLNTFAYTCGFGVAAFADAPEAIVTNLDLSRRSLDWGKINYGLNQLVVEDRQFVFGDVFDWLSRWVRQGRQFDLVILDPPSFARNRGKRWRAEEDYADLVALAVQLLPVDGHLIACCNHVGLSRRQFRGQVERGMQQGRWHGTIEANYPASPLDYPAAYGESHLKIILASGQTND</sequence>
<evidence type="ECO:0000256" key="4">
    <source>
        <dbReference type="ARBA" id="ARBA00022691"/>
    </source>
</evidence>
<dbReference type="PANTHER" id="PTHR43042:SF3">
    <property type="entry name" value="RIBOSOMAL RNA LARGE SUBUNIT METHYLTRANSFERASE YWBD-RELATED"/>
    <property type="match status" value="1"/>
</dbReference>
<dbReference type="Gene3D" id="3.30.2350.10">
    <property type="entry name" value="Pseudouridine synthase"/>
    <property type="match status" value="1"/>
</dbReference>
<dbReference type="Gene3D" id="3.40.50.150">
    <property type="entry name" value="Vaccinia Virus protein VP39"/>
    <property type="match status" value="1"/>
</dbReference>
<feature type="domain" description="Pseudouridine synthase RsuA/RluA-like" evidence="5">
    <location>
        <begin position="12"/>
        <end position="162"/>
    </location>
</feature>
<feature type="domain" description="S-adenosylmethionine-dependent methyltransferase" evidence="6">
    <location>
        <begin position="254"/>
        <end position="506"/>
    </location>
</feature>
<evidence type="ECO:0000256" key="1">
    <source>
        <dbReference type="ARBA" id="ARBA00010876"/>
    </source>
</evidence>
<dbReference type="SUPFAM" id="SSF53335">
    <property type="entry name" value="S-adenosyl-L-methionine-dependent methyltransferases"/>
    <property type="match status" value="1"/>
</dbReference>
<dbReference type="Pfam" id="PF00849">
    <property type="entry name" value="PseudoU_synth_2"/>
    <property type="match status" value="1"/>
</dbReference>
<comment type="caution">
    <text evidence="7">The sequence shown here is derived from an EMBL/GenBank/DDBJ whole genome shotgun (WGS) entry which is preliminary data.</text>
</comment>
<keyword evidence="4" id="KW-0949">S-adenosyl-L-methionine</keyword>
<dbReference type="NCBIfam" id="TIGR00005">
    <property type="entry name" value="rluA_subfam"/>
    <property type="match status" value="1"/>
</dbReference>
<proteinExistence type="inferred from homology"/>
<dbReference type="GO" id="GO:0032259">
    <property type="term" value="P:methylation"/>
    <property type="evidence" value="ECO:0007669"/>
    <property type="project" value="UniProtKB-KW"/>
</dbReference>
<dbReference type="SUPFAM" id="SSF55120">
    <property type="entry name" value="Pseudouridine synthase"/>
    <property type="match status" value="1"/>
</dbReference>
<keyword evidence="3" id="KW-0808">Transferase</keyword>
<evidence type="ECO:0000256" key="2">
    <source>
        <dbReference type="ARBA" id="ARBA00022603"/>
    </source>
</evidence>
<keyword evidence="2 7" id="KW-0489">Methyltransferase</keyword>
<dbReference type="InterPro" id="IPR006225">
    <property type="entry name" value="PsdUridine_synth_RluC/D"/>
</dbReference>